<dbReference type="Pfam" id="PF01850">
    <property type="entry name" value="PIN"/>
    <property type="match status" value="1"/>
</dbReference>
<accession>A0AAU6PZN8</accession>
<evidence type="ECO:0000313" key="2">
    <source>
        <dbReference type="EMBL" id="WYF43546.1"/>
    </source>
</evidence>
<evidence type="ECO:0000259" key="1">
    <source>
        <dbReference type="Pfam" id="PF01850"/>
    </source>
</evidence>
<protein>
    <submittedName>
        <fullName evidence="2">Type II toxin-antitoxin system VapC family toxin</fullName>
    </submittedName>
</protein>
<dbReference type="SUPFAM" id="SSF88723">
    <property type="entry name" value="PIN domain-like"/>
    <property type="match status" value="1"/>
</dbReference>
<dbReference type="InterPro" id="IPR002716">
    <property type="entry name" value="PIN_dom"/>
</dbReference>
<dbReference type="GeneID" id="59165806"/>
<dbReference type="CDD" id="cd18682">
    <property type="entry name" value="PIN_VapC-like"/>
    <property type="match status" value="1"/>
</dbReference>
<organism evidence="2">
    <name type="scientific">Deinococcus sp. VB142</name>
    <dbReference type="NCBI Taxonomy" id="3112952"/>
    <lineage>
        <taxon>Bacteria</taxon>
        <taxon>Thermotogati</taxon>
        <taxon>Deinococcota</taxon>
        <taxon>Deinococci</taxon>
        <taxon>Deinococcales</taxon>
        <taxon>Deinococcaceae</taxon>
        <taxon>Deinococcus</taxon>
    </lineage>
</organism>
<dbReference type="AlphaFoldDB" id="A0AAU6PZN8"/>
<dbReference type="InterPro" id="IPR029060">
    <property type="entry name" value="PIN-like_dom_sf"/>
</dbReference>
<gene>
    <name evidence="2" type="ORF">WDJ50_08920</name>
</gene>
<reference evidence="2" key="1">
    <citation type="submission" date="2024-03" db="EMBL/GenBank/DDBJ databases">
        <title>Deinococcus weizhi sp. nov., isolated from human skin.</title>
        <authorList>
            <person name="Wei Z."/>
            <person name="Tian F."/>
            <person name="Yang C."/>
            <person name="Xin L.T."/>
            <person name="Wen Z.J."/>
            <person name="Lan K.C."/>
            <person name="Yu L."/>
            <person name="Zhe W."/>
            <person name="Dan F.D."/>
            <person name="Jun W."/>
            <person name="Rui Z."/>
            <person name="Yong X.J."/>
            <person name="Ting Y."/>
            <person name="Wei X."/>
            <person name="Xu Z.G."/>
            <person name="Xin Z."/>
            <person name="Dong F.G."/>
            <person name="Ni X.M."/>
            <person name="Zheng M.G."/>
            <person name="Chun Y."/>
            <person name="Qian W.X."/>
        </authorList>
    </citation>
    <scope>NUCLEOTIDE SEQUENCE</scope>
    <source>
        <strain evidence="2">VB142</strain>
    </source>
</reference>
<feature type="domain" description="PIN" evidence="1">
    <location>
        <begin position="6"/>
        <end position="120"/>
    </location>
</feature>
<dbReference type="Gene3D" id="3.40.50.1010">
    <property type="entry name" value="5'-nuclease"/>
    <property type="match status" value="1"/>
</dbReference>
<sequence>MSEPKVVLDTSAVIAYLNGEPGSERVSSHLSGALLSSVNLCEIVSKYADWGEDAEQVLSDVEGLEVEIVLFSPAQALFAAQLRPATRSLGLSLGDRACLALGLECDAIVLTADKAWAELEKPHRIEVLR</sequence>
<proteinExistence type="predicted"/>
<dbReference type="RefSeq" id="WP_017870758.1">
    <property type="nucleotide sequence ID" value="NZ_CP149782.1"/>
</dbReference>
<dbReference type="EMBL" id="CP149782">
    <property type="protein sequence ID" value="WYF43546.1"/>
    <property type="molecule type" value="Genomic_DNA"/>
</dbReference>
<name>A0AAU6PZN8_9DEIO</name>